<feature type="binding site" evidence="2">
    <location>
        <position position="346"/>
    </location>
    <ligand>
        <name>Mn(2+)</name>
        <dbReference type="ChEBI" id="CHEBI:29035"/>
        <label>2</label>
    </ligand>
</feature>
<dbReference type="SUPFAM" id="SSF55031">
    <property type="entry name" value="Bacterial exopeptidase dimerisation domain"/>
    <property type="match status" value="1"/>
</dbReference>
<dbReference type="EMBL" id="VMHM01000002">
    <property type="protein sequence ID" value="TSK05616.1"/>
    <property type="molecule type" value="Genomic_DNA"/>
</dbReference>
<dbReference type="RefSeq" id="WP_144091334.1">
    <property type="nucleotide sequence ID" value="NZ_VMHM01000002.1"/>
</dbReference>
<dbReference type="NCBIfam" id="TIGR01891">
    <property type="entry name" value="amidohydrolases"/>
    <property type="match status" value="1"/>
</dbReference>
<protein>
    <submittedName>
        <fullName evidence="4">Amidohydrolase</fullName>
    </submittedName>
</protein>
<feature type="binding site" evidence="2">
    <location>
        <position position="130"/>
    </location>
    <ligand>
        <name>Mn(2+)</name>
        <dbReference type="ChEBI" id="CHEBI:29035"/>
        <label>2</label>
    </ligand>
</feature>
<feature type="binding site" evidence="2">
    <location>
        <position position="94"/>
    </location>
    <ligand>
        <name>Mn(2+)</name>
        <dbReference type="ChEBI" id="CHEBI:29035"/>
        <label>2</label>
    </ligand>
</feature>
<comment type="cofactor">
    <cofactor evidence="2">
        <name>Mn(2+)</name>
        <dbReference type="ChEBI" id="CHEBI:29035"/>
    </cofactor>
    <text evidence="2">The Mn(2+) ion enhances activity.</text>
</comment>
<evidence type="ECO:0000256" key="1">
    <source>
        <dbReference type="ARBA" id="ARBA00022801"/>
    </source>
</evidence>
<evidence type="ECO:0000313" key="4">
    <source>
        <dbReference type="EMBL" id="TSK05616.1"/>
    </source>
</evidence>
<name>A0A556SX02_9GAMM</name>
<proteinExistence type="predicted"/>
<keyword evidence="1 4" id="KW-0378">Hydrolase</keyword>
<dbReference type="InterPro" id="IPR002933">
    <property type="entry name" value="Peptidase_M20"/>
</dbReference>
<feature type="binding site" evidence="2">
    <location>
        <position position="96"/>
    </location>
    <ligand>
        <name>Mn(2+)</name>
        <dbReference type="ChEBI" id="CHEBI:29035"/>
        <label>2</label>
    </ligand>
</feature>
<comment type="caution">
    <text evidence="4">The sequence shown here is derived from an EMBL/GenBank/DDBJ whole genome shotgun (WGS) entry which is preliminary data.</text>
</comment>
<dbReference type="GO" id="GO:0046872">
    <property type="term" value="F:metal ion binding"/>
    <property type="evidence" value="ECO:0007669"/>
    <property type="project" value="UniProtKB-KW"/>
</dbReference>
<dbReference type="Pfam" id="PF01546">
    <property type="entry name" value="Peptidase_M20"/>
    <property type="match status" value="1"/>
</dbReference>
<dbReference type="PANTHER" id="PTHR11014:SF63">
    <property type="entry name" value="METALLOPEPTIDASE, PUTATIVE (AFU_ORTHOLOGUE AFUA_6G09600)-RELATED"/>
    <property type="match status" value="1"/>
</dbReference>
<organism evidence="4 5">
    <name type="scientific">Gilliamella apicola</name>
    <dbReference type="NCBI Taxonomy" id="1196095"/>
    <lineage>
        <taxon>Bacteria</taxon>
        <taxon>Pseudomonadati</taxon>
        <taxon>Pseudomonadota</taxon>
        <taxon>Gammaproteobacteria</taxon>
        <taxon>Orbales</taxon>
        <taxon>Orbaceae</taxon>
        <taxon>Gilliamella</taxon>
    </lineage>
</organism>
<feature type="binding site" evidence="2">
    <location>
        <position position="154"/>
    </location>
    <ligand>
        <name>Mn(2+)</name>
        <dbReference type="ChEBI" id="CHEBI:29035"/>
        <label>2</label>
    </ligand>
</feature>
<keyword evidence="2" id="KW-0479">Metal-binding</keyword>
<keyword evidence="2" id="KW-0464">Manganese</keyword>
<dbReference type="InterPro" id="IPR011650">
    <property type="entry name" value="Peptidase_M20_dimer"/>
</dbReference>
<dbReference type="AlphaFoldDB" id="A0A556SX02"/>
<dbReference type="InterPro" id="IPR017439">
    <property type="entry name" value="Amidohydrolase"/>
</dbReference>
<evidence type="ECO:0000259" key="3">
    <source>
        <dbReference type="Pfam" id="PF07687"/>
    </source>
</evidence>
<dbReference type="InterPro" id="IPR036264">
    <property type="entry name" value="Bact_exopeptidase_dim_dom"/>
</dbReference>
<dbReference type="PIRSF" id="PIRSF005962">
    <property type="entry name" value="Pept_M20D_amidohydro"/>
    <property type="match status" value="1"/>
</dbReference>
<dbReference type="Gene3D" id="3.30.70.360">
    <property type="match status" value="1"/>
</dbReference>
<sequence length="384" mass="41970">MSQTIANIIHRLFVELHQYPELSNQEFETTKRLKSYLQKANIRILELGAKTGVIAEIGSGSPVLALRADIDALPIEEQTTCEYRSKNPNVMHACGHDVHTAILMGSAYLLKAHEKDLKGTIRLLFQPAEENFSGALHFIEIGALKGVDAILGQHNNPNLTINQMASCAGPFSANVDRIEITVKGVGAHAARPETGVDPIVVGAQIVNAVQTISSRSVSGLDAVIISITKFQGGNTWNVIPETVEMEGTVRTLMPEIRAKVKQQLKNITENIASALGAEAELRWFDGPPSIINDAKWVEFAKQVAKHANYEIVDFKPQLGGEDFAHYLHHVPGAFINLGSQSPYAVHHPKFQLNRDMIMPAVNYLSELAKQALIQLAQDKKAGGN</sequence>
<gene>
    <name evidence="4" type="ORF">FPQ15_02120</name>
</gene>
<dbReference type="GO" id="GO:0019877">
    <property type="term" value="P:diaminopimelate biosynthetic process"/>
    <property type="evidence" value="ECO:0007669"/>
    <property type="project" value="UniProtKB-ARBA"/>
</dbReference>
<dbReference type="PANTHER" id="PTHR11014">
    <property type="entry name" value="PEPTIDASE M20 FAMILY MEMBER"/>
    <property type="match status" value="1"/>
</dbReference>
<dbReference type="SUPFAM" id="SSF53187">
    <property type="entry name" value="Zn-dependent exopeptidases"/>
    <property type="match status" value="1"/>
</dbReference>
<dbReference type="GO" id="GO:0050118">
    <property type="term" value="F:N-acetyldiaminopimelate deacetylase activity"/>
    <property type="evidence" value="ECO:0007669"/>
    <property type="project" value="UniProtKB-ARBA"/>
</dbReference>
<reference evidence="4 5" key="1">
    <citation type="submission" date="2019-07" db="EMBL/GenBank/DDBJ databases">
        <title>Gilliamella genomes.</title>
        <authorList>
            <person name="Zheng H."/>
        </authorList>
    </citation>
    <scope>NUCLEOTIDE SEQUENCE [LARGE SCALE GENOMIC DNA]</scope>
    <source>
        <strain evidence="4 5">W8127</strain>
    </source>
</reference>
<dbReference type="FunFam" id="3.30.70.360:FF:000001">
    <property type="entry name" value="N-acetyldiaminopimelate deacetylase"/>
    <property type="match status" value="1"/>
</dbReference>
<accession>A0A556SX02</accession>
<feature type="domain" description="Peptidase M20 dimerisation" evidence="3">
    <location>
        <begin position="178"/>
        <end position="272"/>
    </location>
</feature>
<evidence type="ECO:0000256" key="2">
    <source>
        <dbReference type="PIRSR" id="PIRSR005962-1"/>
    </source>
</evidence>
<evidence type="ECO:0000313" key="5">
    <source>
        <dbReference type="Proteomes" id="UP000319483"/>
    </source>
</evidence>
<dbReference type="Gene3D" id="3.40.630.10">
    <property type="entry name" value="Zn peptidases"/>
    <property type="match status" value="1"/>
</dbReference>
<dbReference type="Proteomes" id="UP000319483">
    <property type="component" value="Unassembled WGS sequence"/>
</dbReference>
<dbReference type="Pfam" id="PF07687">
    <property type="entry name" value="M20_dimer"/>
    <property type="match status" value="1"/>
</dbReference>